<evidence type="ECO:0000256" key="5">
    <source>
        <dbReference type="ARBA" id="ARBA00022692"/>
    </source>
</evidence>
<name>A0A1I5WT41_HYMAR</name>
<dbReference type="AlphaFoldDB" id="A0A1I5WT41"/>
<dbReference type="Gene3D" id="1.20.1530.20">
    <property type="match status" value="1"/>
</dbReference>
<evidence type="ECO:0000256" key="1">
    <source>
        <dbReference type="ARBA" id="ARBA00004651"/>
    </source>
</evidence>
<accession>A0A1I5WT41</accession>
<dbReference type="PANTHER" id="PTHR32507">
    <property type="entry name" value="NA(+)/H(+) ANTIPORTER 1"/>
    <property type="match status" value="1"/>
</dbReference>
<feature type="transmembrane region" description="Helical" evidence="10">
    <location>
        <begin position="252"/>
        <end position="269"/>
    </location>
</feature>
<evidence type="ECO:0000256" key="4">
    <source>
        <dbReference type="ARBA" id="ARBA00022475"/>
    </source>
</evidence>
<evidence type="ECO:0000256" key="8">
    <source>
        <dbReference type="ARBA" id="ARBA00023136"/>
    </source>
</evidence>
<keyword evidence="5 10" id="KW-0812">Transmembrane</keyword>
<evidence type="ECO:0000313" key="13">
    <source>
        <dbReference type="Proteomes" id="UP000199029"/>
    </source>
</evidence>
<dbReference type="GO" id="GO:1902600">
    <property type="term" value="P:proton transmembrane transport"/>
    <property type="evidence" value="ECO:0007669"/>
    <property type="project" value="InterPro"/>
</dbReference>
<evidence type="ECO:0000256" key="7">
    <source>
        <dbReference type="ARBA" id="ARBA00023065"/>
    </source>
</evidence>
<feature type="transmembrane region" description="Helical" evidence="10">
    <location>
        <begin position="379"/>
        <end position="401"/>
    </location>
</feature>
<evidence type="ECO:0000256" key="2">
    <source>
        <dbReference type="ARBA" id="ARBA00022448"/>
    </source>
</evidence>
<dbReference type="OrthoDB" id="9810860at2"/>
<sequence>MSFYNVALVLLGVAILGVAWLPSLLEKYPLSYPIFYILLGLGVFSLPIGLPSTDPFEYPKLTTHLSELCVIVALTGTGLKIDRPFSVRAWRTPLLLVLVLMVITIAGITWMGLALLGLALPSAVLLAAALAPTDPVLAGDVQVGDPGEGREDNVRFSLTGEAGLNDGLAFPFVWLAIALLPEATPVGERMLNWLWMDVFYRLAAGVVLGWLSGRLLAYLIFSLPKRFSVKASAYGFVALAVTLTSYGVTELLHGYGFLAVFVAAVTLRGRERKHEYHRQMHAFTDQMERLLIVIILILFGGAIAGGLLGPLTWAGVGVGLLLLLVLRPLGGMLTLMRSKRVTVAERGVISFFGIRGIGSIFYIAFALEHANFPQARELWAVLGFIVLVSIVLHGVLATPVMNWLDRRHGRKIAAELAEESRDDESEADKKHSAKSSTSAATE</sequence>
<dbReference type="Pfam" id="PF00999">
    <property type="entry name" value="Na_H_Exchanger"/>
    <property type="match status" value="1"/>
</dbReference>
<evidence type="ECO:0000313" key="12">
    <source>
        <dbReference type="EMBL" id="SFQ22933.1"/>
    </source>
</evidence>
<keyword evidence="3" id="KW-0050">Antiport</keyword>
<feature type="transmembrane region" description="Helical" evidence="10">
    <location>
        <begin position="227"/>
        <end position="246"/>
    </location>
</feature>
<organism evidence="12 13">
    <name type="scientific">Hymenobacter arizonensis</name>
    <name type="common">Siccationidurans arizonensis</name>
    <dbReference type="NCBI Taxonomy" id="1227077"/>
    <lineage>
        <taxon>Bacteria</taxon>
        <taxon>Pseudomonadati</taxon>
        <taxon>Bacteroidota</taxon>
        <taxon>Cytophagia</taxon>
        <taxon>Cytophagales</taxon>
        <taxon>Hymenobacteraceae</taxon>
        <taxon>Hymenobacter</taxon>
    </lineage>
</organism>
<comment type="subcellular location">
    <subcellularLocation>
        <location evidence="1">Cell membrane</location>
        <topology evidence="1">Multi-pass membrane protein</topology>
    </subcellularLocation>
</comment>
<feature type="region of interest" description="Disordered" evidence="9">
    <location>
        <begin position="415"/>
        <end position="442"/>
    </location>
</feature>
<dbReference type="InterPro" id="IPR038770">
    <property type="entry name" value="Na+/solute_symporter_sf"/>
</dbReference>
<dbReference type="GO" id="GO:0015297">
    <property type="term" value="F:antiporter activity"/>
    <property type="evidence" value="ECO:0007669"/>
    <property type="project" value="UniProtKB-KW"/>
</dbReference>
<keyword evidence="4" id="KW-1003">Cell membrane</keyword>
<keyword evidence="7" id="KW-0406">Ion transport</keyword>
<evidence type="ECO:0000256" key="10">
    <source>
        <dbReference type="SAM" id="Phobius"/>
    </source>
</evidence>
<dbReference type="GO" id="GO:0005886">
    <property type="term" value="C:plasma membrane"/>
    <property type="evidence" value="ECO:0007669"/>
    <property type="project" value="UniProtKB-SubCell"/>
</dbReference>
<dbReference type="InterPro" id="IPR006153">
    <property type="entry name" value="Cation/H_exchanger_TM"/>
</dbReference>
<dbReference type="STRING" id="1227077.SAMN04515668_1479"/>
<keyword evidence="6 10" id="KW-1133">Transmembrane helix</keyword>
<gene>
    <name evidence="12" type="ORF">SAMN04515668_1479</name>
</gene>
<feature type="transmembrane region" description="Helical" evidence="10">
    <location>
        <begin position="6"/>
        <end position="25"/>
    </location>
</feature>
<evidence type="ECO:0000256" key="6">
    <source>
        <dbReference type="ARBA" id="ARBA00022989"/>
    </source>
</evidence>
<dbReference type="RefSeq" id="WP_092670633.1">
    <property type="nucleotide sequence ID" value="NZ_FOXS01000002.1"/>
</dbReference>
<dbReference type="EMBL" id="FOXS01000002">
    <property type="protein sequence ID" value="SFQ22933.1"/>
    <property type="molecule type" value="Genomic_DNA"/>
</dbReference>
<evidence type="ECO:0000256" key="9">
    <source>
        <dbReference type="SAM" id="MobiDB-lite"/>
    </source>
</evidence>
<keyword evidence="2" id="KW-0813">Transport</keyword>
<keyword evidence="13" id="KW-1185">Reference proteome</keyword>
<dbReference type="Proteomes" id="UP000199029">
    <property type="component" value="Unassembled WGS sequence"/>
</dbReference>
<evidence type="ECO:0000256" key="3">
    <source>
        <dbReference type="ARBA" id="ARBA00022449"/>
    </source>
</evidence>
<protein>
    <submittedName>
        <fullName evidence="12">NhaP-type Na+/H+ or K+/H+ antiporter</fullName>
    </submittedName>
</protein>
<keyword evidence="8 10" id="KW-0472">Membrane</keyword>
<reference evidence="13" key="1">
    <citation type="submission" date="2016-10" db="EMBL/GenBank/DDBJ databases">
        <authorList>
            <person name="Varghese N."/>
            <person name="Submissions S."/>
        </authorList>
    </citation>
    <scope>NUCLEOTIDE SEQUENCE [LARGE SCALE GENOMIC DNA]</scope>
    <source>
        <strain evidence="13">OR362-8,ATCC BAA-1266,JCM 13504</strain>
    </source>
</reference>
<feature type="domain" description="Cation/H+ exchanger transmembrane" evidence="11">
    <location>
        <begin position="19"/>
        <end position="403"/>
    </location>
</feature>
<feature type="transmembrane region" description="Helical" evidence="10">
    <location>
        <begin position="348"/>
        <end position="367"/>
    </location>
</feature>
<dbReference type="PANTHER" id="PTHR32507:SF8">
    <property type="entry name" value="CNH1P"/>
    <property type="match status" value="1"/>
</dbReference>
<feature type="transmembrane region" description="Helical" evidence="10">
    <location>
        <begin position="32"/>
        <end position="50"/>
    </location>
</feature>
<proteinExistence type="predicted"/>
<feature type="compositionally biased region" description="Acidic residues" evidence="9">
    <location>
        <begin position="416"/>
        <end position="426"/>
    </location>
</feature>
<feature type="transmembrane region" description="Helical" evidence="10">
    <location>
        <begin position="290"/>
        <end position="308"/>
    </location>
</feature>
<feature type="transmembrane region" description="Helical" evidence="10">
    <location>
        <begin position="314"/>
        <end position="336"/>
    </location>
</feature>
<evidence type="ECO:0000259" key="11">
    <source>
        <dbReference type="Pfam" id="PF00999"/>
    </source>
</evidence>
<feature type="transmembrane region" description="Helical" evidence="10">
    <location>
        <begin position="198"/>
        <end position="220"/>
    </location>
</feature>
<feature type="transmembrane region" description="Helical" evidence="10">
    <location>
        <begin position="93"/>
        <end position="120"/>
    </location>
</feature>